<feature type="domain" description="Homing endonuclease LAGLIDADG" evidence="1">
    <location>
        <begin position="90"/>
        <end position="149"/>
    </location>
</feature>
<sequence>MEIADAKGKTDNKISLSLDETKEIIFGSLLGDAKLEMPPRGLNARFGFTQAEFQKDYFISVSSSLSAICSGKYRESSYLDKRTGKTYKSLIMQDGARGTSKGLYLCTDSFTHADVKRLTQYLIDTYNLKCSIHKAGGNHRIYILAKSVETVKNLILPYMHKSMVYKLGV</sequence>
<dbReference type="GO" id="GO:0004519">
    <property type="term" value="F:endonuclease activity"/>
    <property type="evidence" value="ECO:0007669"/>
    <property type="project" value="InterPro"/>
</dbReference>
<keyword evidence="3" id="KW-1185">Reference proteome</keyword>
<feature type="domain" description="Homing endonuclease LAGLIDADG" evidence="1">
    <location>
        <begin position="22"/>
        <end position="76"/>
    </location>
</feature>
<organism evidence="2 3">
    <name type="scientific">Aplosporella prunicola CBS 121167</name>
    <dbReference type="NCBI Taxonomy" id="1176127"/>
    <lineage>
        <taxon>Eukaryota</taxon>
        <taxon>Fungi</taxon>
        <taxon>Dikarya</taxon>
        <taxon>Ascomycota</taxon>
        <taxon>Pezizomycotina</taxon>
        <taxon>Dothideomycetes</taxon>
        <taxon>Dothideomycetes incertae sedis</taxon>
        <taxon>Botryosphaeriales</taxon>
        <taxon>Aplosporellaceae</taxon>
        <taxon>Aplosporella</taxon>
    </lineage>
</organism>
<protein>
    <recommendedName>
        <fullName evidence="1">Homing endonuclease LAGLIDADG domain-containing protein</fullName>
    </recommendedName>
</protein>
<dbReference type="OrthoDB" id="5407520at2759"/>
<gene>
    <name evidence="2" type="ORF">K452DRAFT_340150</name>
</gene>
<dbReference type="EMBL" id="ML995755">
    <property type="protein sequence ID" value="KAF2135074.1"/>
    <property type="molecule type" value="Genomic_DNA"/>
</dbReference>
<dbReference type="InterPro" id="IPR027434">
    <property type="entry name" value="Homing_endonucl"/>
</dbReference>
<proteinExistence type="predicted"/>
<dbReference type="SUPFAM" id="SSF55608">
    <property type="entry name" value="Homing endonucleases"/>
    <property type="match status" value="1"/>
</dbReference>
<dbReference type="Gene3D" id="3.10.28.10">
    <property type="entry name" value="Homing endonucleases"/>
    <property type="match status" value="2"/>
</dbReference>
<dbReference type="Pfam" id="PF03161">
    <property type="entry name" value="LAGLIDADG_2"/>
    <property type="match status" value="2"/>
</dbReference>
<evidence type="ECO:0000313" key="2">
    <source>
        <dbReference type="EMBL" id="KAF2135074.1"/>
    </source>
</evidence>
<evidence type="ECO:0000259" key="1">
    <source>
        <dbReference type="Pfam" id="PF03161"/>
    </source>
</evidence>
<dbReference type="GeneID" id="54302838"/>
<dbReference type="AlphaFoldDB" id="A0A6A6AVV2"/>
<dbReference type="InterPro" id="IPR004860">
    <property type="entry name" value="LAGLIDADG_dom"/>
</dbReference>
<accession>A0A6A6AVV2</accession>
<name>A0A6A6AVV2_9PEZI</name>
<reference evidence="2" key="1">
    <citation type="journal article" date="2020" name="Stud. Mycol.">
        <title>101 Dothideomycetes genomes: a test case for predicting lifestyles and emergence of pathogens.</title>
        <authorList>
            <person name="Haridas S."/>
            <person name="Albert R."/>
            <person name="Binder M."/>
            <person name="Bloem J."/>
            <person name="Labutti K."/>
            <person name="Salamov A."/>
            <person name="Andreopoulos B."/>
            <person name="Baker S."/>
            <person name="Barry K."/>
            <person name="Bills G."/>
            <person name="Bluhm B."/>
            <person name="Cannon C."/>
            <person name="Castanera R."/>
            <person name="Culley D."/>
            <person name="Daum C."/>
            <person name="Ezra D."/>
            <person name="Gonzalez J."/>
            <person name="Henrissat B."/>
            <person name="Kuo A."/>
            <person name="Liang C."/>
            <person name="Lipzen A."/>
            <person name="Lutzoni F."/>
            <person name="Magnuson J."/>
            <person name="Mondo S."/>
            <person name="Nolan M."/>
            <person name="Ohm R."/>
            <person name="Pangilinan J."/>
            <person name="Park H.-J."/>
            <person name="Ramirez L."/>
            <person name="Alfaro M."/>
            <person name="Sun H."/>
            <person name="Tritt A."/>
            <person name="Yoshinaga Y."/>
            <person name="Zwiers L.-H."/>
            <person name="Turgeon B."/>
            <person name="Goodwin S."/>
            <person name="Spatafora J."/>
            <person name="Crous P."/>
            <person name="Grigoriev I."/>
        </authorList>
    </citation>
    <scope>NUCLEOTIDE SEQUENCE</scope>
    <source>
        <strain evidence="2">CBS 121167</strain>
    </source>
</reference>
<dbReference type="RefSeq" id="XP_033390793.1">
    <property type="nucleotide sequence ID" value="XM_033545333.1"/>
</dbReference>
<evidence type="ECO:0000313" key="3">
    <source>
        <dbReference type="Proteomes" id="UP000799438"/>
    </source>
</evidence>
<dbReference type="Proteomes" id="UP000799438">
    <property type="component" value="Unassembled WGS sequence"/>
</dbReference>